<organism evidence="2 3">
    <name type="scientific">Sphingobium cloacae</name>
    <dbReference type="NCBI Taxonomy" id="120107"/>
    <lineage>
        <taxon>Bacteria</taxon>
        <taxon>Pseudomonadati</taxon>
        <taxon>Pseudomonadota</taxon>
        <taxon>Alphaproteobacteria</taxon>
        <taxon>Sphingomonadales</taxon>
        <taxon>Sphingomonadaceae</taxon>
        <taxon>Sphingobium</taxon>
    </lineage>
</organism>
<dbReference type="Proteomes" id="UP000218272">
    <property type="component" value="Chromosome SCLO_1"/>
</dbReference>
<dbReference type="AlphaFoldDB" id="A0A1E1F3W1"/>
<keyword evidence="3" id="KW-1185">Reference proteome</keyword>
<dbReference type="KEGG" id="sclo:SCLO_1021700"/>
<dbReference type="InterPro" id="IPR041633">
    <property type="entry name" value="Polbeta"/>
</dbReference>
<accession>A0A1E1F3W1</accession>
<dbReference type="Gene3D" id="3.30.460.10">
    <property type="entry name" value="Beta Polymerase, domain 2"/>
    <property type="match status" value="1"/>
</dbReference>
<proteinExistence type="predicted"/>
<dbReference type="Pfam" id="PF18765">
    <property type="entry name" value="Polbeta"/>
    <property type="match status" value="1"/>
</dbReference>
<protein>
    <submittedName>
        <fullName evidence="2">DNA polymerase beta domain protein region</fullName>
    </submittedName>
</protein>
<evidence type="ECO:0000313" key="3">
    <source>
        <dbReference type="Proteomes" id="UP000218272"/>
    </source>
</evidence>
<feature type="domain" description="Polymerase beta nucleotidyltransferase" evidence="1">
    <location>
        <begin position="19"/>
        <end position="112"/>
    </location>
</feature>
<sequence>MDPIMTFEDAVPAAWRFRIREWAAHQPRVAAVYVFGSRAKLKHHPDSDIDLAVMMDGSSVGEQGANWMFRHDDALSSDELVLPVRVDMWPALESDEKVMPAVREHGRLLYERGASY</sequence>
<dbReference type="EMBL" id="AP017655">
    <property type="protein sequence ID" value="BAV65210.1"/>
    <property type="molecule type" value="Genomic_DNA"/>
</dbReference>
<evidence type="ECO:0000259" key="1">
    <source>
        <dbReference type="Pfam" id="PF18765"/>
    </source>
</evidence>
<dbReference type="CDD" id="cd05403">
    <property type="entry name" value="NT_KNTase_like"/>
    <property type="match status" value="1"/>
</dbReference>
<name>A0A1E1F3W1_9SPHN</name>
<dbReference type="InterPro" id="IPR043519">
    <property type="entry name" value="NT_sf"/>
</dbReference>
<reference evidence="2 3" key="1">
    <citation type="submission" date="2016-10" db="EMBL/GenBank/DDBJ databases">
        <title>Complete Genome Sequence of the Nonylphenol-Degrading Bacterium Sphingobium cloacae JCM 10874T.</title>
        <authorList>
            <person name="Ootsuka M."/>
            <person name="Nishizawa T."/>
            <person name="Ohta H."/>
        </authorList>
    </citation>
    <scope>NUCLEOTIDE SEQUENCE [LARGE SCALE GENOMIC DNA]</scope>
    <source>
        <strain evidence="2 3">JCM 10874</strain>
    </source>
</reference>
<gene>
    <name evidence="2" type="ORF">SCLO_1021700</name>
</gene>
<dbReference type="SUPFAM" id="SSF81301">
    <property type="entry name" value="Nucleotidyltransferase"/>
    <property type="match status" value="1"/>
</dbReference>
<evidence type="ECO:0000313" key="2">
    <source>
        <dbReference type="EMBL" id="BAV65210.1"/>
    </source>
</evidence>